<sequence length="445" mass="49229">MPASRRAAPSTRSKKANSTTAAAKAAAPAKTAEQIAQEEHDALVTSASKLIHAVTYSPVAEVKRLLKEGAPTWYQEESMGWNCLHFAAERGDADIVKACLASGAVWNAMDFLGRTPGDISLSINDEKSYIMIRNEGIRTEMLHHVLQAAKGDESMEEEDNTEGANPTKTEGQTSDKPGESSTSHMTSTGITLRHEDKTSAGDNLEFMRSKLVWEMGDDGKERVCDADGNGVMMGWEEPLMKEHVRLMCNAHPKMQEGATEGLNILNIGYGLGIIDDMFQGLTPRPISHTVIEGHPDVIQHIKKRGFDQKPGVRILEGRWQDWCKDDKLEDLLKGTEESGGGFDVVFIDTFAEGYEELKDFFDVLPNILASPESVFSFWNGLGATNPTIYDVASNLAELHLDDVGMKTEWHDVIVDESVAEATWKGIKRKYWDLRVYKLPIATMNI</sequence>
<proteinExistence type="predicted"/>
<dbReference type="EMBL" id="JASBWV010000009">
    <property type="protein sequence ID" value="KAJ9124685.1"/>
    <property type="molecule type" value="Genomic_DNA"/>
</dbReference>
<protein>
    <submittedName>
        <fullName evidence="1">Uncharacterized protein</fullName>
    </submittedName>
</protein>
<name>A0ACC2XM37_9TREE</name>
<keyword evidence="2" id="KW-1185">Reference proteome</keyword>
<dbReference type="Proteomes" id="UP001234202">
    <property type="component" value="Unassembled WGS sequence"/>
</dbReference>
<evidence type="ECO:0000313" key="2">
    <source>
        <dbReference type="Proteomes" id="UP001234202"/>
    </source>
</evidence>
<reference evidence="1" key="1">
    <citation type="submission" date="2023-04" db="EMBL/GenBank/DDBJ databases">
        <title>Draft Genome sequencing of Naganishia species isolated from polar environments using Oxford Nanopore Technology.</title>
        <authorList>
            <person name="Leo P."/>
            <person name="Venkateswaran K."/>
        </authorList>
    </citation>
    <scope>NUCLEOTIDE SEQUENCE</scope>
    <source>
        <strain evidence="1">DBVPG 5303</strain>
    </source>
</reference>
<gene>
    <name evidence="1" type="ORF">QFC24_003052</name>
</gene>
<comment type="caution">
    <text evidence="1">The sequence shown here is derived from an EMBL/GenBank/DDBJ whole genome shotgun (WGS) entry which is preliminary data.</text>
</comment>
<organism evidence="1 2">
    <name type="scientific">Naganishia onofrii</name>
    <dbReference type="NCBI Taxonomy" id="1851511"/>
    <lineage>
        <taxon>Eukaryota</taxon>
        <taxon>Fungi</taxon>
        <taxon>Dikarya</taxon>
        <taxon>Basidiomycota</taxon>
        <taxon>Agaricomycotina</taxon>
        <taxon>Tremellomycetes</taxon>
        <taxon>Filobasidiales</taxon>
        <taxon>Filobasidiaceae</taxon>
        <taxon>Naganishia</taxon>
    </lineage>
</organism>
<evidence type="ECO:0000313" key="1">
    <source>
        <dbReference type="EMBL" id="KAJ9124685.1"/>
    </source>
</evidence>
<accession>A0ACC2XM37</accession>